<evidence type="ECO:0000313" key="7">
    <source>
        <dbReference type="Proteomes" id="UP000285648"/>
    </source>
</evidence>
<comment type="similarity">
    <text evidence="3">Belongs to the acetyltransferase YopJ family.</text>
</comment>
<dbReference type="EMBL" id="MJLZ01000054">
    <property type="protein sequence ID" value="RLM19063.1"/>
    <property type="molecule type" value="Genomic_DNA"/>
</dbReference>
<dbReference type="Proteomes" id="UP000285648">
    <property type="component" value="Unassembled WGS sequence"/>
</dbReference>
<dbReference type="InterPro" id="IPR005083">
    <property type="entry name" value="YopJ-like"/>
</dbReference>
<dbReference type="GO" id="GO:0016746">
    <property type="term" value="F:acyltransferase activity"/>
    <property type="evidence" value="ECO:0007669"/>
    <property type="project" value="UniProtKB-KW"/>
</dbReference>
<evidence type="ECO:0000256" key="4">
    <source>
        <dbReference type="ARBA" id="ARBA00048364"/>
    </source>
</evidence>
<protein>
    <submittedName>
        <fullName evidence="6">Uncharacterized protein</fullName>
    </submittedName>
</protein>
<sequence length="264" mass="30294">MSNYLEKLESNALGAMQPNVRTEETRLQKYLIMAQNDKYHLQIGLLNISATKGNELKNALLMMDNNTKWRAVINIEDDDEPNKSPHSVAVEAEKKNDKISLVVVDAYISPMTDSDIAKHITSYDDAALTVLFTAVQKTVSGCKIFSLHDVKAMVSNEEAINQFHQLNYAKIDDKGYNKSDPRTFVTRQFKHLLPADFYQLTTSRRVFNSLPESIKNTLRSDFNRNRHTRITYEIDGLPQKLTYNTAIEDQRITFAKDTLEWLDK</sequence>
<evidence type="ECO:0000256" key="2">
    <source>
        <dbReference type="ARBA" id="ARBA00023315"/>
    </source>
</evidence>
<comment type="catalytic activity">
    <reaction evidence="5">
        <text>L-seryl-[protein] + acetyl-CoA = O-acetyl-L-seryl-[protein] + CoA</text>
        <dbReference type="Rhea" id="RHEA:59392"/>
        <dbReference type="Rhea" id="RHEA-COMP:9863"/>
        <dbReference type="Rhea" id="RHEA-COMP:15352"/>
        <dbReference type="ChEBI" id="CHEBI:29999"/>
        <dbReference type="ChEBI" id="CHEBI:57287"/>
        <dbReference type="ChEBI" id="CHEBI:57288"/>
        <dbReference type="ChEBI" id="CHEBI:141128"/>
    </reaction>
    <physiologicalReaction direction="left-to-right" evidence="5">
        <dbReference type="Rhea" id="RHEA:59393"/>
    </physiologicalReaction>
</comment>
<comment type="catalytic activity">
    <reaction evidence="4">
        <text>L-threonyl-[protein] + acetyl-CoA = O-acetyl-L-threonyl-[protein] + CoA</text>
        <dbReference type="Rhea" id="RHEA:65340"/>
        <dbReference type="Rhea" id="RHEA-COMP:11060"/>
        <dbReference type="Rhea" id="RHEA-COMP:16780"/>
        <dbReference type="ChEBI" id="CHEBI:30013"/>
        <dbReference type="ChEBI" id="CHEBI:57287"/>
        <dbReference type="ChEBI" id="CHEBI:57288"/>
        <dbReference type="ChEBI" id="CHEBI:141025"/>
    </reaction>
    <physiologicalReaction direction="left-to-right" evidence="4">
        <dbReference type="Rhea" id="RHEA:65341"/>
    </physiologicalReaction>
</comment>
<keyword evidence="2" id="KW-0012">Acyltransferase</keyword>
<evidence type="ECO:0000313" key="6">
    <source>
        <dbReference type="EMBL" id="RLM19063.1"/>
    </source>
</evidence>
<keyword evidence="1" id="KW-0808">Transferase</keyword>
<evidence type="ECO:0000256" key="5">
    <source>
        <dbReference type="ARBA" id="ARBA00048662"/>
    </source>
</evidence>
<reference evidence="6 7" key="1">
    <citation type="submission" date="2016-09" db="EMBL/GenBank/DDBJ databases">
        <authorList>
            <person name="Doonan J."/>
            <person name="Pachebat J.A."/>
            <person name="Golyshin P.N."/>
            <person name="Denman S."/>
            <person name="Mcdonald J.E."/>
        </authorList>
    </citation>
    <scope>NUCLEOTIDE SEQUENCE [LARGE SCALE GENOMIC DNA]</scope>
    <source>
        <strain evidence="6 7">NCPPB 3934</strain>
    </source>
</reference>
<name>A0A421DJQ9_9GAMM</name>
<dbReference type="Pfam" id="PF03421">
    <property type="entry name" value="Acetyltransf_14"/>
    <property type="match status" value="1"/>
</dbReference>
<evidence type="ECO:0000256" key="1">
    <source>
        <dbReference type="ARBA" id="ARBA00022679"/>
    </source>
</evidence>
<evidence type="ECO:0000256" key="3">
    <source>
        <dbReference type="ARBA" id="ARBA00023785"/>
    </source>
</evidence>
<gene>
    <name evidence="6" type="ORF">BIY29_17275</name>
</gene>
<comment type="caution">
    <text evidence="6">The sequence shown here is derived from an EMBL/GenBank/DDBJ whole genome shotgun (WGS) entry which is preliminary data.</text>
</comment>
<keyword evidence="7" id="KW-1185">Reference proteome</keyword>
<accession>A0A421DJQ9</accession>
<dbReference type="AlphaFoldDB" id="A0A421DJQ9"/>
<organism evidence="6 7">
    <name type="scientific">Brenneria alni</name>
    <dbReference type="NCBI Taxonomy" id="71656"/>
    <lineage>
        <taxon>Bacteria</taxon>
        <taxon>Pseudomonadati</taxon>
        <taxon>Pseudomonadota</taxon>
        <taxon>Gammaproteobacteria</taxon>
        <taxon>Enterobacterales</taxon>
        <taxon>Pectobacteriaceae</taxon>
        <taxon>Brenneria</taxon>
    </lineage>
</organism>
<proteinExistence type="inferred from homology"/>